<dbReference type="Pfam" id="PF00528">
    <property type="entry name" value="BPD_transp_1"/>
    <property type="match status" value="1"/>
</dbReference>
<comment type="caution">
    <text evidence="12">The sequence shown here is derived from an EMBL/GenBank/DDBJ whole genome shotgun (WGS) entry which is preliminary data.</text>
</comment>
<keyword evidence="4" id="KW-1003">Cell membrane</keyword>
<dbReference type="Proteomes" id="UP001165395">
    <property type="component" value="Unassembled WGS sequence"/>
</dbReference>
<feature type="domain" description="ABC transmembrane type-1" evidence="11">
    <location>
        <begin position="23"/>
        <end position="221"/>
    </location>
</feature>
<reference evidence="12" key="1">
    <citation type="submission" date="2021-10" db="EMBL/GenBank/DDBJ databases">
        <title>The complete genome sequence of Leeia sp. TBRC 13508.</title>
        <authorList>
            <person name="Charoenyingcharoen P."/>
            <person name="Yukphan P."/>
        </authorList>
    </citation>
    <scope>NUCLEOTIDE SEQUENCE</scope>
    <source>
        <strain evidence="12">TBRC 13508</strain>
    </source>
</reference>
<evidence type="ECO:0000259" key="11">
    <source>
        <dbReference type="PROSITE" id="PS50928"/>
    </source>
</evidence>
<name>A0ABS8D9E1_9NEIS</name>
<comment type="subcellular location">
    <subcellularLocation>
        <location evidence="1">Cell inner membrane</location>
        <topology evidence="1">Multi-pass membrane protein</topology>
    </subcellularLocation>
    <subcellularLocation>
        <location evidence="10">Cell membrane</location>
        <topology evidence="10">Multi-pass membrane protein</topology>
    </subcellularLocation>
</comment>
<accession>A0ABS8D9E1</accession>
<dbReference type="InterPro" id="IPR000515">
    <property type="entry name" value="MetI-like"/>
</dbReference>
<dbReference type="SUPFAM" id="SSF161098">
    <property type="entry name" value="MetI-like"/>
    <property type="match status" value="1"/>
</dbReference>
<proteinExistence type="inferred from homology"/>
<gene>
    <name evidence="12" type="ORF">LIN78_14885</name>
</gene>
<dbReference type="EMBL" id="JAJBZT010000009">
    <property type="protein sequence ID" value="MCB6184831.1"/>
    <property type="molecule type" value="Genomic_DNA"/>
</dbReference>
<keyword evidence="6 10" id="KW-1133">Transmembrane helix</keyword>
<dbReference type="PANTHER" id="PTHR30450:SF5">
    <property type="entry name" value="HISTIDINE TRANSPORT SYSTEM PERMEASE PROTEIN HISM"/>
    <property type="match status" value="1"/>
</dbReference>
<evidence type="ECO:0000256" key="1">
    <source>
        <dbReference type="ARBA" id="ARBA00004429"/>
    </source>
</evidence>
<evidence type="ECO:0000256" key="9">
    <source>
        <dbReference type="ARBA" id="ARBA00046835"/>
    </source>
</evidence>
<comment type="similarity">
    <text evidence="2">Belongs to the binding-protein-dependent transport system permease family. HisMQ subfamily.</text>
</comment>
<keyword evidence="3 10" id="KW-0813">Transport</keyword>
<feature type="transmembrane region" description="Helical" evidence="10">
    <location>
        <begin position="59"/>
        <end position="82"/>
    </location>
</feature>
<keyword evidence="7 10" id="KW-0472">Membrane</keyword>
<evidence type="ECO:0000256" key="7">
    <source>
        <dbReference type="ARBA" id="ARBA00023136"/>
    </source>
</evidence>
<dbReference type="InterPro" id="IPR051322">
    <property type="entry name" value="AA_ABC_Transporter_Permease"/>
</dbReference>
<comment type="subunit">
    <text evidence="9">The HisPMQJ complex is composed of two ATP-binding proteins (HisP), two transmembrane proteins (HisM and HisQ) and a solute-binding protein (HisJ). The HisPMQ-ArgT complex is composed of two ATP-binding proteins (HisP), two transmembrane proteins (HisM and HisQ) and a solute-binding protein (ArgT).</text>
</comment>
<feature type="transmembrane region" description="Helical" evidence="10">
    <location>
        <begin position="20"/>
        <end position="47"/>
    </location>
</feature>
<dbReference type="InterPro" id="IPR035906">
    <property type="entry name" value="MetI-like_sf"/>
</dbReference>
<evidence type="ECO:0000313" key="13">
    <source>
        <dbReference type="Proteomes" id="UP001165395"/>
    </source>
</evidence>
<dbReference type="CDD" id="cd06261">
    <property type="entry name" value="TM_PBP2"/>
    <property type="match status" value="1"/>
</dbReference>
<keyword evidence="13" id="KW-1185">Reference proteome</keyword>
<organism evidence="12 13">
    <name type="scientific">Leeia speluncae</name>
    <dbReference type="NCBI Taxonomy" id="2884804"/>
    <lineage>
        <taxon>Bacteria</taxon>
        <taxon>Pseudomonadati</taxon>
        <taxon>Pseudomonadota</taxon>
        <taxon>Betaproteobacteria</taxon>
        <taxon>Neisseriales</taxon>
        <taxon>Leeiaceae</taxon>
        <taxon>Leeia</taxon>
    </lineage>
</organism>
<dbReference type="InterPro" id="IPR010065">
    <property type="entry name" value="AA_ABC_transptr_permease_3TM"/>
</dbReference>
<dbReference type="NCBIfam" id="NF011651">
    <property type="entry name" value="PRK15069.1"/>
    <property type="match status" value="1"/>
</dbReference>
<evidence type="ECO:0000256" key="2">
    <source>
        <dbReference type="ARBA" id="ARBA00010072"/>
    </source>
</evidence>
<dbReference type="PANTHER" id="PTHR30450">
    <property type="entry name" value="ABC TRANSPORTER PERMEASE"/>
    <property type="match status" value="1"/>
</dbReference>
<evidence type="ECO:0000313" key="12">
    <source>
        <dbReference type="EMBL" id="MCB6184831.1"/>
    </source>
</evidence>
<dbReference type="NCBIfam" id="TIGR01726">
    <property type="entry name" value="HEQRo_perm_3TM"/>
    <property type="match status" value="1"/>
</dbReference>
<keyword evidence="5 10" id="KW-0812">Transmembrane</keyword>
<evidence type="ECO:0000256" key="6">
    <source>
        <dbReference type="ARBA" id="ARBA00022989"/>
    </source>
</evidence>
<evidence type="ECO:0000256" key="10">
    <source>
        <dbReference type="RuleBase" id="RU363032"/>
    </source>
</evidence>
<evidence type="ECO:0000256" key="5">
    <source>
        <dbReference type="ARBA" id="ARBA00022692"/>
    </source>
</evidence>
<protein>
    <recommendedName>
        <fullName evidence="8">Histidine/lysine/arginine/ornithine transport system permease protein HisM</fullName>
    </recommendedName>
</protein>
<dbReference type="PROSITE" id="PS50928">
    <property type="entry name" value="ABC_TM1"/>
    <property type="match status" value="1"/>
</dbReference>
<feature type="transmembrane region" description="Helical" evidence="10">
    <location>
        <begin position="202"/>
        <end position="221"/>
    </location>
</feature>
<dbReference type="Gene3D" id="1.10.3720.10">
    <property type="entry name" value="MetI-like"/>
    <property type="match status" value="1"/>
</dbReference>
<evidence type="ECO:0000256" key="3">
    <source>
        <dbReference type="ARBA" id="ARBA00022448"/>
    </source>
</evidence>
<evidence type="ECO:0000256" key="4">
    <source>
        <dbReference type="ARBA" id="ARBA00022475"/>
    </source>
</evidence>
<sequence length="238" mass="27264">MWDIIDNYWKAYLWTDGYKFSGLLITLWLLALSVFFGFLLSIPLSVARVSSNKWVSKPVWLYTYIFRGTPLYVQLLLIYSGLYSLEMVKNTEALNTFFRDGFNCTIVAFVLNTCAYTTEIFAGAIKATPYGEIEAARAYGMSRFTAYRRIILPSALRRALPAYSNEVIFMLHSTPIAFTATVPDLLKVARDANAATYKSFEAFGLAALVYLCVTFTLVWMFRKAENRWLSYLQPRKSH</sequence>
<evidence type="ECO:0000256" key="8">
    <source>
        <dbReference type="ARBA" id="ARBA00039779"/>
    </source>
</evidence>